<evidence type="ECO:0000256" key="1">
    <source>
        <dbReference type="SAM" id="MobiDB-lite"/>
    </source>
</evidence>
<dbReference type="Proteomes" id="UP000054241">
    <property type="component" value="Unassembled WGS sequence"/>
</dbReference>
<evidence type="ECO:0000313" key="3">
    <source>
        <dbReference type="Proteomes" id="UP000054241"/>
    </source>
</evidence>
<reference evidence="2 3" key="1">
    <citation type="submission" date="2015-10" db="EMBL/GenBank/DDBJ databases">
        <title>Draft genome sequence of Streptomyces cellostaticus DSM 40189, type strain for the species Streptomyces cellostaticus.</title>
        <authorList>
            <person name="Ruckert C."/>
            <person name="Winkler A."/>
            <person name="Kalinowski J."/>
            <person name="Kampfer P."/>
            <person name="Glaeser S."/>
        </authorList>
    </citation>
    <scope>NUCLEOTIDE SEQUENCE [LARGE SCALE GENOMIC DNA]</scope>
    <source>
        <strain evidence="2 3">DSM 40189</strain>
    </source>
</reference>
<evidence type="ECO:0000313" key="2">
    <source>
        <dbReference type="EMBL" id="KUM90164.1"/>
    </source>
</evidence>
<protein>
    <submittedName>
        <fullName evidence="2">Uncharacterized protein</fullName>
    </submittedName>
</protein>
<feature type="region of interest" description="Disordered" evidence="1">
    <location>
        <begin position="1"/>
        <end position="25"/>
    </location>
</feature>
<gene>
    <name evidence="2" type="ORF">AQI88_39130</name>
</gene>
<sequence length="125" mass="13868">MRGHPEVMAHRGPQGPEQIPDLRLGPDRSGYRLPGFGLFSLKAFDLAVDLVQGLVDLTRTYEHVVRRDHLRLGVSVTMGSFSLIECLSVGLFDTAFSHDVQMLVERRGELTCIPIELHVAGTSEQ</sequence>
<proteinExistence type="predicted"/>
<organism evidence="2 3">
    <name type="scientific">Streptomyces cellostaticus</name>
    <dbReference type="NCBI Taxonomy" id="67285"/>
    <lineage>
        <taxon>Bacteria</taxon>
        <taxon>Bacillati</taxon>
        <taxon>Actinomycetota</taxon>
        <taxon>Actinomycetes</taxon>
        <taxon>Kitasatosporales</taxon>
        <taxon>Streptomycetaceae</taxon>
        <taxon>Streptomyces</taxon>
    </lineage>
</organism>
<accession>A0A101NBX8</accession>
<keyword evidence="3" id="KW-1185">Reference proteome</keyword>
<dbReference type="EMBL" id="LMWL01000088">
    <property type="protein sequence ID" value="KUM90164.1"/>
    <property type="molecule type" value="Genomic_DNA"/>
</dbReference>
<dbReference type="AlphaFoldDB" id="A0A101NBX8"/>
<comment type="caution">
    <text evidence="2">The sequence shown here is derived from an EMBL/GenBank/DDBJ whole genome shotgun (WGS) entry which is preliminary data.</text>
</comment>
<name>A0A101NBX8_9ACTN</name>